<comment type="caution">
    <text evidence="9">The sequence shown here is derived from an EMBL/GenBank/DDBJ whole genome shotgun (WGS) entry which is preliminary data.</text>
</comment>
<keyword evidence="5 9" id="KW-0067">ATP-binding</keyword>
<organism evidence="9 10">
    <name type="scientific">Dietzia natronolimnaea</name>
    <dbReference type="NCBI Taxonomy" id="161920"/>
    <lineage>
        <taxon>Bacteria</taxon>
        <taxon>Bacillati</taxon>
        <taxon>Actinomycetota</taxon>
        <taxon>Actinomycetes</taxon>
        <taxon>Mycobacteriales</taxon>
        <taxon>Dietziaceae</taxon>
        <taxon>Dietzia</taxon>
    </lineage>
</organism>
<dbReference type="InterPro" id="IPR003593">
    <property type="entry name" value="AAA+_ATPase"/>
</dbReference>
<dbReference type="InterPro" id="IPR050763">
    <property type="entry name" value="ABC_transporter_ATP-binding"/>
</dbReference>
<dbReference type="GO" id="GO:0016887">
    <property type="term" value="F:ATP hydrolysis activity"/>
    <property type="evidence" value="ECO:0007669"/>
    <property type="project" value="InterPro"/>
</dbReference>
<dbReference type="RefSeq" id="WP_095719157.1">
    <property type="nucleotide sequence ID" value="NZ_NTGA01000029.1"/>
</dbReference>
<dbReference type="GO" id="GO:0005524">
    <property type="term" value="F:ATP binding"/>
    <property type="evidence" value="ECO:0007669"/>
    <property type="project" value="UniProtKB-KW"/>
</dbReference>
<evidence type="ECO:0000256" key="3">
    <source>
        <dbReference type="ARBA" id="ARBA00022448"/>
    </source>
</evidence>
<dbReference type="InterPro" id="IPR027417">
    <property type="entry name" value="P-loop_NTPase"/>
</dbReference>
<evidence type="ECO:0000256" key="6">
    <source>
        <dbReference type="ARBA" id="ARBA00023251"/>
    </source>
</evidence>
<dbReference type="GO" id="GO:0046677">
    <property type="term" value="P:response to antibiotic"/>
    <property type="evidence" value="ECO:0007669"/>
    <property type="project" value="UniProtKB-KW"/>
</dbReference>
<keyword evidence="3" id="KW-0813">Transport</keyword>
<feature type="domain" description="ABC transporter" evidence="8">
    <location>
        <begin position="9"/>
        <end position="234"/>
    </location>
</feature>
<name>A0A2A2WLU1_9ACTN</name>
<gene>
    <name evidence="9" type="ORF">CEY15_15295</name>
</gene>
<keyword evidence="6" id="KW-0046">Antibiotic resistance</keyword>
<comment type="subcellular location">
    <subcellularLocation>
        <location evidence="1">Cell membrane</location>
        <topology evidence="1">Peripheral membrane protein</topology>
    </subcellularLocation>
</comment>
<dbReference type="OrthoDB" id="9804819at2"/>
<dbReference type="InterPro" id="IPR017871">
    <property type="entry name" value="ABC_transporter-like_CS"/>
</dbReference>
<sequence length="324" mass="34359">MRSDSDPVVHVEGLVKTFGATRALDGLDLEVRRGEVHGFLGPNGSGKSTTIRILLGLMRSDSGRATLFGRDPWRDAVELHSRLAYVPGEVTLWPRLTGGQCIDILGRALGGLDPARRAELIDRFRLDPTKRTRDYSKGNRQKVALIAALASGAELLVLDEPTSGLDPLMERAFQDCVRDAVDGGSTVLLSSHIMGEVEALADRVSIIRDGRTISSGTLGDLRRHTTTEVHAVTDTDPRALEAVGGVDGLRYERSGDGRFDVRCHVPAQRLGEVTGILHAAGIHTLTATPPSLDDLFLSAYSGAGAAEGSAEGPADAGTTAGGPR</sequence>
<dbReference type="SMART" id="SM00382">
    <property type="entry name" value="AAA"/>
    <property type="match status" value="1"/>
</dbReference>
<proteinExistence type="inferred from homology"/>
<evidence type="ECO:0000256" key="1">
    <source>
        <dbReference type="ARBA" id="ARBA00004202"/>
    </source>
</evidence>
<dbReference type="GO" id="GO:0005886">
    <property type="term" value="C:plasma membrane"/>
    <property type="evidence" value="ECO:0007669"/>
    <property type="project" value="UniProtKB-SubCell"/>
</dbReference>
<dbReference type="PROSITE" id="PS00211">
    <property type="entry name" value="ABC_TRANSPORTER_1"/>
    <property type="match status" value="1"/>
</dbReference>
<evidence type="ECO:0000256" key="2">
    <source>
        <dbReference type="ARBA" id="ARBA00005417"/>
    </source>
</evidence>
<dbReference type="Pfam" id="PF00005">
    <property type="entry name" value="ABC_tran"/>
    <property type="match status" value="1"/>
</dbReference>
<keyword evidence="10" id="KW-1185">Reference proteome</keyword>
<dbReference type="Gene3D" id="3.40.50.300">
    <property type="entry name" value="P-loop containing nucleotide triphosphate hydrolases"/>
    <property type="match status" value="1"/>
</dbReference>
<reference evidence="10" key="1">
    <citation type="submission" date="2017-09" db="EMBL/GenBank/DDBJ databases">
        <authorList>
            <person name="Zhang Y."/>
            <person name="Huang X."/>
            <person name="Liu J."/>
            <person name="Lu L."/>
            <person name="Peng K."/>
        </authorList>
    </citation>
    <scope>NUCLEOTIDE SEQUENCE [LARGE SCALE GENOMIC DNA]</scope>
    <source>
        <strain evidence="10">S-XJ-1</strain>
    </source>
</reference>
<dbReference type="SUPFAM" id="SSF52540">
    <property type="entry name" value="P-loop containing nucleoside triphosphate hydrolases"/>
    <property type="match status" value="1"/>
</dbReference>
<accession>A0A2A2WLU1</accession>
<evidence type="ECO:0000259" key="8">
    <source>
        <dbReference type="PROSITE" id="PS50893"/>
    </source>
</evidence>
<dbReference type="PANTHER" id="PTHR42711">
    <property type="entry name" value="ABC TRANSPORTER ATP-BINDING PROTEIN"/>
    <property type="match status" value="1"/>
</dbReference>
<feature type="compositionally biased region" description="Low complexity" evidence="7">
    <location>
        <begin position="305"/>
        <end position="318"/>
    </location>
</feature>
<evidence type="ECO:0000256" key="7">
    <source>
        <dbReference type="SAM" id="MobiDB-lite"/>
    </source>
</evidence>
<keyword evidence="4" id="KW-0547">Nucleotide-binding</keyword>
<comment type="similarity">
    <text evidence="2">Belongs to the ABC transporter superfamily.</text>
</comment>
<dbReference type="CDD" id="cd03230">
    <property type="entry name" value="ABC_DR_subfamily_A"/>
    <property type="match status" value="1"/>
</dbReference>
<feature type="region of interest" description="Disordered" evidence="7">
    <location>
        <begin position="305"/>
        <end position="324"/>
    </location>
</feature>
<dbReference type="PROSITE" id="PS50893">
    <property type="entry name" value="ABC_TRANSPORTER_2"/>
    <property type="match status" value="1"/>
</dbReference>
<dbReference type="AlphaFoldDB" id="A0A2A2WLU1"/>
<dbReference type="EMBL" id="NTGA01000029">
    <property type="protein sequence ID" value="PAY22135.1"/>
    <property type="molecule type" value="Genomic_DNA"/>
</dbReference>
<evidence type="ECO:0000313" key="9">
    <source>
        <dbReference type="EMBL" id="PAY22135.1"/>
    </source>
</evidence>
<evidence type="ECO:0000256" key="4">
    <source>
        <dbReference type="ARBA" id="ARBA00022741"/>
    </source>
</evidence>
<evidence type="ECO:0000313" key="10">
    <source>
        <dbReference type="Proteomes" id="UP000218810"/>
    </source>
</evidence>
<evidence type="ECO:0000256" key="5">
    <source>
        <dbReference type="ARBA" id="ARBA00022840"/>
    </source>
</evidence>
<dbReference type="Proteomes" id="UP000218810">
    <property type="component" value="Unassembled WGS sequence"/>
</dbReference>
<dbReference type="InterPro" id="IPR003439">
    <property type="entry name" value="ABC_transporter-like_ATP-bd"/>
</dbReference>
<dbReference type="PANTHER" id="PTHR42711:SF5">
    <property type="entry name" value="ABC TRANSPORTER ATP-BINDING PROTEIN NATA"/>
    <property type="match status" value="1"/>
</dbReference>
<protein>
    <submittedName>
        <fullName evidence="9">ABC transporter ATP-binding protein</fullName>
    </submittedName>
</protein>